<dbReference type="Pfam" id="PF26147">
    <property type="entry name" value="AB_HYDROLASE_YMC0-YMC35"/>
    <property type="match status" value="1"/>
</dbReference>
<feature type="compositionally biased region" description="Polar residues" evidence="1">
    <location>
        <begin position="153"/>
        <end position="165"/>
    </location>
</feature>
<evidence type="ECO:0000256" key="1">
    <source>
        <dbReference type="SAM" id="MobiDB-lite"/>
    </source>
</evidence>
<evidence type="ECO:0000259" key="2">
    <source>
        <dbReference type="Pfam" id="PF26147"/>
    </source>
</evidence>
<dbReference type="InterPro" id="IPR058934">
    <property type="entry name" value="YMC020W-like"/>
</dbReference>
<feature type="compositionally biased region" description="Basic and acidic residues" evidence="1">
    <location>
        <begin position="248"/>
        <end position="257"/>
    </location>
</feature>
<dbReference type="InterPro" id="IPR058933">
    <property type="entry name" value="YMC020W-like_ab_hydrolase"/>
</dbReference>
<feature type="compositionally biased region" description="Basic and acidic residues" evidence="1">
    <location>
        <begin position="170"/>
        <end position="179"/>
    </location>
</feature>
<feature type="compositionally biased region" description="Pro residues" evidence="1">
    <location>
        <begin position="180"/>
        <end position="194"/>
    </location>
</feature>
<feature type="compositionally biased region" description="Polar residues" evidence="1">
    <location>
        <begin position="224"/>
        <end position="245"/>
    </location>
</feature>
<dbReference type="EMBL" id="ML986581">
    <property type="protein sequence ID" value="KAF2269777.1"/>
    <property type="molecule type" value="Genomic_DNA"/>
</dbReference>
<feature type="compositionally biased region" description="Basic and acidic residues" evidence="1">
    <location>
        <begin position="422"/>
        <end position="437"/>
    </location>
</feature>
<feature type="compositionally biased region" description="Polar residues" evidence="1">
    <location>
        <begin position="341"/>
        <end position="354"/>
    </location>
</feature>
<comment type="caution">
    <text evidence="3">The sequence shown here is derived from an EMBL/GenBank/DDBJ whole genome shotgun (WGS) entry which is preliminary data.</text>
</comment>
<feature type="compositionally biased region" description="Low complexity" evidence="1">
    <location>
        <begin position="291"/>
        <end position="306"/>
    </location>
</feature>
<dbReference type="OrthoDB" id="5598028at2759"/>
<dbReference type="AlphaFoldDB" id="A0A9P4NAR4"/>
<sequence length="927" mass="100573">MTPRKKSKPNPKAPAEGTTAPSPEAPTEASSSNTPTSTPGSSQILPNAPYAPLASKSTPNISTSNRSTTAATSSTQSLNKRPSRKWLGGTGSWRSKAPPVASIARESIGVAGGATSELPTEESKRAKEKEQSPTKLLSKRRSSKGDAIPASMTMLNVSSNGSMDQMSEPKPSDAPKGRPEPPPPKIDEPPLPPDPSKKEQSKEPISTFGWRSWWSRPDGYSDGAKTNVSDTKDAQTTPLPSGTPSEETDTKAKEMTKDASQTEQAPGQDTEMKEAQSNLDGQGGGTEMKDAPPQNTTTPSTAPTTSWFWLWSSTQNAQLNPEHKPTVGSNAKSENEEIARANTSPSDAQANATKTPLPIQDNKTDTNGSSKPSGWAFWFKDKPKGNNSSADGVPHKQVGEVAVFDTPSQSHPEAAQFNEQEEQSKDEPAKPAEEAPAKRSFLSLRGRPKAKSTPKDTDIQSSSKTATSSKTSPSHSPTRPDTAPAAQSAPKQAKPTKQEPPNILLPGFKSTYRMVQKPSYWQQIRQYFLGGEPAMPHLHINPAPPHIKKAIAIGVHGFFPAPMFQKILGQPTGTSVRFANMAATAIKKWTEERGYTPEIEQVALEGEGFIAERVNTLWKLLLNWIEQIKAADFILVACHSQGVPVAMMLVAKLIQFGCVTGARIGVCAMAGVNLGPFIEYKTRYFGPTAAELFEFSNPKSLVSQMYLAALDEVLRSGVRIVYVGSIDDQLVSLESSTFSNLSHPYIYRAVFVDGRLHAPDFLTHLVGFTLKLRNLGLPDHGLIRELSPAVAGSLYGGEGHSRLYEEPHVYELAVQHTLETTSLPIQPQQRPSTSASFKGINIPIPGAPTDAKDPYALKVKDYETVGSGNQNPYYLPWAMRGLLEEEFVRKELGREVEELLAMFESWKPIGKGLKDVKFRLEAVRSKL</sequence>
<feature type="compositionally biased region" description="Polar residues" evidence="1">
    <location>
        <begin position="258"/>
        <end position="267"/>
    </location>
</feature>
<feature type="compositionally biased region" description="Low complexity" evidence="1">
    <location>
        <begin position="461"/>
        <end position="495"/>
    </location>
</feature>
<organism evidence="3 4">
    <name type="scientific">Lojkania enalia</name>
    <dbReference type="NCBI Taxonomy" id="147567"/>
    <lineage>
        <taxon>Eukaryota</taxon>
        <taxon>Fungi</taxon>
        <taxon>Dikarya</taxon>
        <taxon>Ascomycota</taxon>
        <taxon>Pezizomycotina</taxon>
        <taxon>Dothideomycetes</taxon>
        <taxon>Pleosporomycetidae</taxon>
        <taxon>Pleosporales</taxon>
        <taxon>Pleosporales incertae sedis</taxon>
        <taxon>Lojkania</taxon>
    </lineage>
</organism>
<keyword evidence="4" id="KW-1185">Reference proteome</keyword>
<dbReference type="PANTHER" id="PTHR47349">
    <property type="entry name" value="CHROMOSOME 8, WHOLE GENOME SHOTGUN SEQUENCE"/>
    <property type="match status" value="1"/>
</dbReference>
<feature type="compositionally biased region" description="Low complexity" evidence="1">
    <location>
        <begin position="13"/>
        <end position="42"/>
    </location>
</feature>
<reference evidence="4" key="1">
    <citation type="journal article" date="2020" name="Stud. Mycol.">
        <title>101 Dothideomycetes genomes: A test case for predicting lifestyles and emergence of pathogens.</title>
        <authorList>
            <person name="Haridas S."/>
            <person name="Albert R."/>
            <person name="Binder M."/>
            <person name="Bloem J."/>
            <person name="LaButti K."/>
            <person name="Salamov A."/>
            <person name="Andreopoulos B."/>
            <person name="Baker S."/>
            <person name="Barry K."/>
            <person name="Bills G."/>
            <person name="Bluhm B."/>
            <person name="Cannon C."/>
            <person name="Castanera R."/>
            <person name="Culley D."/>
            <person name="Daum C."/>
            <person name="Ezra D."/>
            <person name="Gonzalez J."/>
            <person name="Henrissat B."/>
            <person name="Kuo A."/>
            <person name="Liang C."/>
            <person name="Lipzen A."/>
            <person name="Lutzoni F."/>
            <person name="Magnuson J."/>
            <person name="Mondo S."/>
            <person name="Nolan M."/>
            <person name="Ohm R."/>
            <person name="Pangilinan J."/>
            <person name="Park H.-J."/>
            <person name="Ramirez L."/>
            <person name="Alfaro M."/>
            <person name="Sun H."/>
            <person name="Tritt A."/>
            <person name="Yoshinaga Y."/>
            <person name="Zwiers L.-H."/>
            <person name="Turgeon B."/>
            <person name="Goodwin S."/>
            <person name="Spatafora J."/>
            <person name="Crous P."/>
            <person name="Grigoriev I."/>
        </authorList>
    </citation>
    <scope>NUCLEOTIDE SEQUENCE [LARGE SCALE GENOMIC DNA]</scope>
    <source>
        <strain evidence="4">CBS 304.66</strain>
    </source>
</reference>
<dbReference type="PANTHER" id="PTHR47349:SF1">
    <property type="entry name" value="AER328WP"/>
    <property type="match status" value="1"/>
</dbReference>
<feature type="region of interest" description="Disordered" evidence="1">
    <location>
        <begin position="1"/>
        <end position="505"/>
    </location>
</feature>
<feature type="compositionally biased region" description="Basic and acidic residues" evidence="1">
    <location>
        <begin position="121"/>
        <end position="132"/>
    </location>
</feature>
<proteinExistence type="predicted"/>
<accession>A0A9P4NAR4</accession>
<name>A0A9P4NAR4_9PLEO</name>
<evidence type="ECO:0000313" key="4">
    <source>
        <dbReference type="Proteomes" id="UP000800093"/>
    </source>
</evidence>
<feature type="domain" description="YMC020W-like alpha/beta hydrolase" evidence="2">
    <location>
        <begin position="505"/>
        <end position="827"/>
    </location>
</feature>
<feature type="compositionally biased region" description="Low complexity" evidence="1">
    <location>
        <begin position="62"/>
        <end position="75"/>
    </location>
</feature>
<protein>
    <recommendedName>
        <fullName evidence="2">YMC020W-like alpha/beta hydrolase domain-containing protein</fullName>
    </recommendedName>
</protein>
<dbReference type="Proteomes" id="UP000800093">
    <property type="component" value="Unassembled WGS sequence"/>
</dbReference>
<gene>
    <name evidence="3" type="ORF">CC78DRAFT_528944</name>
</gene>
<evidence type="ECO:0000313" key="3">
    <source>
        <dbReference type="EMBL" id="KAF2269777.1"/>
    </source>
</evidence>